<dbReference type="EMBL" id="CM029053">
    <property type="protein sequence ID" value="KAG2549690.1"/>
    <property type="molecule type" value="Genomic_DNA"/>
</dbReference>
<name>A0A8T0NJZ0_PANVG</name>
<keyword evidence="3" id="KW-1185">Reference proteome</keyword>
<reference evidence="2" key="1">
    <citation type="submission" date="2020-05" db="EMBL/GenBank/DDBJ databases">
        <title>WGS assembly of Panicum virgatum.</title>
        <authorList>
            <person name="Lovell J.T."/>
            <person name="Jenkins J."/>
            <person name="Shu S."/>
            <person name="Juenger T.E."/>
            <person name="Schmutz J."/>
        </authorList>
    </citation>
    <scope>NUCLEOTIDE SEQUENCE</scope>
    <source>
        <strain evidence="2">AP13</strain>
    </source>
</reference>
<feature type="region of interest" description="Disordered" evidence="1">
    <location>
        <begin position="1"/>
        <end position="136"/>
    </location>
</feature>
<gene>
    <name evidence="2" type="ORF">PVAP13_9KG296013</name>
</gene>
<comment type="caution">
    <text evidence="2">The sequence shown here is derived from an EMBL/GenBank/DDBJ whole genome shotgun (WGS) entry which is preliminary data.</text>
</comment>
<accession>A0A8T0NJZ0</accession>
<dbReference type="Proteomes" id="UP000823388">
    <property type="component" value="Chromosome 9K"/>
</dbReference>
<feature type="compositionally biased region" description="Gly residues" evidence="1">
    <location>
        <begin position="1"/>
        <end position="20"/>
    </location>
</feature>
<organism evidence="2 3">
    <name type="scientific">Panicum virgatum</name>
    <name type="common">Blackwell switchgrass</name>
    <dbReference type="NCBI Taxonomy" id="38727"/>
    <lineage>
        <taxon>Eukaryota</taxon>
        <taxon>Viridiplantae</taxon>
        <taxon>Streptophyta</taxon>
        <taxon>Embryophyta</taxon>
        <taxon>Tracheophyta</taxon>
        <taxon>Spermatophyta</taxon>
        <taxon>Magnoliopsida</taxon>
        <taxon>Liliopsida</taxon>
        <taxon>Poales</taxon>
        <taxon>Poaceae</taxon>
        <taxon>PACMAD clade</taxon>
        <taxon>Panicoideae</taxon>
        <taxon>Panicodae</taxon>
        <taxon>Paniceae</taxon>
        <taxon>Panicinae</taxon>
        <taxon>Panicum</taxon>
        <taxon>Panicum sect. Hiantes</taxon>
    </lineage>
</organism>
<evidence type="ECO:0000313" key="3">
    <source>
        <dbReference type="Proteomes" id="UP000823388"/>
    </source>
</evidence>
<feature type="compositionally biased region" description="Basic and acidic residues" evidence="1">
    <location>
        <begin position="44"/>
        <end position="63"/>
    </location>
</feature>
<evidence type="ECO:0000313" key="2">
    <source>
        <dbReference type="EMBL" id="KAG2549690.1"/>
    </source>
</evidence>
<proteinExistence type="predicted"/>
<protein>
    <submittedName>
        <fullName evidence="2">Uncharacterized protein</fullName>
    </submittedName>
</protein>
<dbReference type="AlphaFoldDB" id="A0A8T0NJZ0"/>
<feature type="compositionally biased region" description="Low complexity" evidence="1">
    <location>
        <begin position="95"/>
        <end position="108"/>
    </location>
</feature>
<sequence>MSRGGAAGMGGERSMGGKGAHLGYLGCPAGRSSSRGRAGRRRRVNDEQDRRCASRGRVGEEQRRRRTGGGESMTSRTGGVRVGDEQGRSRGGAGSAAASRQRAGLAARESGTSRGGAGPAGGAEPAGRRRIDGGDNQILRGDERMALRSLLILPRLGLVAARGLGCAGIPPALRFGGPKLAALALACLRAASAAA</sequence>
<evidence type="ECO:0000256" key="1">
    <source>
        <dbReference type="SAM" id="MobiDB-lite"/>
    </source>
</evidence>